<protein>
    <recommendedName>
        <fullName evidence="5">Capsular polysaccharide biosynthesis protein</fullName>
    </recommendedName>
</protein>
<sequence length="302" mass="31033">MNLAETLRGLRRRWYIVVPGIVLAIAIAGAAWVSIGPAYERSARQLLIPGETSVPEGGNPYLYIGGLSQAADVVVLAVGSANTLADVAERYPGTDVQVTRDTSTASPVIVVTATGPSDAAVGAVVGWLVDDTAAVLDRLQDEQGIAADNRISVNTITVDDHSTVQQKNRLTMTALVGAGVVVVTIIAASLIDGLLISRARRRRVAPASPTTAAEPAADAASDVDQEAADAADLRLDAEADADAVEHVRGRPPRAGRSRSRATREKPPVGEAADDGFGGPPGATDEGVGEMDAVAAGAHLASR</sequence>
<keyword evidence="4" id="KW-1185">Reference proteome</keyword>
<proteinExistence type="predicted"/>
<feature type="transmembrane region" description="Helical" evidence="2">
    <location>
        <begin position="172"/>
        <end position="195"/>
    </location>
</feature>
<feature type="region of interest" description="Disordered" evidence="1">
    <location>
        <begin position="239"/>
        <end position="290"/>
    </location>
</feature>
<reference evidence="3 4" key="1">
    <citation type="journal article" date="2015" name="Stand. Genomic Sci.">
        <title>Genomic Encyclopedia of Bacterial and Archaeal Type Strains, Phase III: the genomes of soil and plant-associated and newly described type strains.</title>
        <authorList>
            <person name="Whitman W.B."/>
            <person name="Woyke T."/>
            <person name="Klenk H.P."/>
            <person name="Zhou Y."/>
            <person name="Lilburn T.G."/>
            <person name="Beck B.J."/>
            <person name="De Vos P."/>
            <person name="Vandamme P."/>
            <person name="Eisen J.A."/>
            <person name="Garrity G."/>
            <person name="Hugenholtz P."/>
            <person name="Kyrpides N.C."/>
        </authorList>
    </citation>
    <scope>NUCLEOTIDE SEQUENCE [LARGE SCALE GENOMIC DNA]</scope>
    <source>
        <strain evidence="3 4">S2T63</strain>
    </source>
</reference>
<evidence type="ECO:0000313" key="3">
    <source>
        <dbReference type="EMBL" id="RLK47944.1"/>
    </source>
</evidence>
<organism evidence="3 4">
    <name type="scientific">Microbacterium telephonicum</name>
    <dbReference type="NCBI Taxonomy" id="1714841"/>
    <lineage>
        <taxon>Bacteria</taxon>
        <taxon>Bacillati</taxon>
        <taxon>Actinomycetota</taxon>
        <taxon>Actinomycetes</taxon>
        <taxon>Micrococcales</taxon>
        <taxon>Microbacteriaceae</taxon>
        <taxon>Microbacterium</taxon>
    </lineage>
</organism>
<dbReference type="AlphaFoldDB" id="A0A498BW92"/>
<evidence type="ECO:0000256" key="2">
    <source>
        <dbReference type="SAM" id="Phobius"/>
    </source>
</evidence>
<feature type="compositionally biased region" description="Low complexity" evidence="1">
    <location>
        <begin position="205"/>
        <end position="220"/>
    </location>
</feature>
<evidence type="ECO:0000313" key="4">
    <source>
        <dbReference type="Proteomes" id="UP000273158"/>
    </source>
</evidence>
<dbReference type="Proteomes" id="UP000273158">
    <property type="component" value="Unassembled WGS sequence"/>
</dbReference>
<feature type="compositionally biased region" description="Basic and acidic residues" evidence="1">
    <location>
        <begin position="239"/>
        <end position="248"/>
    </location>
</feature>
<keyword evidence="2" id="KW-1133">Transmembrane helix</keyword>
<keyword evidence="2" id="KW-0812">Transmembrane</keyword>
<keyword evidence="2" id="KW-0472">Membrane</keyword>
<feature type="transmembrane region" description="Helical" evidence="2">
    <location>
        <begin position="14"/>
        <end position="35"/>
    </location>
</feature>
<evidence type="ECO:0008006" key="5">
    <source>
        <dbReference type="Google" id="ProtNLM"/>
    </source>
</evidence>
<comment type="caution">
    <text evidence="3">The sequence shown here is derived from an EMBL/GenBank/DDBJ whole genome shotgun (WGS) entry which is preliminary data.</text>
</comment>
<feature type="region of interest" description="Disordered" evidence="1">
    <location>
        <begin position="205"/>
        <end position="227"/>
    </location>
</feature>
<feature type="compositionally biased region" description="Basic residues" evidence="1">
    <location>
        <begin position="249"/>
        <end position="260"/>
    </location>
</feature>
<name>A0A498BW92_9MICO</name>
<evidence type="ECO:0000256" key="1">
    <source>
        <dbReference type="SAM" id="MobiDB-lite"/>
    </source>
</evidence>
<accession>A0A498BW92</accession>
<gene>
    <name evidence="3" type="ORF">C7474_2543</name>
</gene>
<dbReference type="EMBL" id="RCDB01000003">
    <property type="protein sequence ID" value="RLK47944.1"/>
    <property type="molecule type" value="Genomic_DNA"/>
</dbReference>